<evidence type="ECO:0000313" key="5">
    <source>
        <dbReference type="Proteomes" id="UP000585363"/>
    </source>
</evidence>
<evidence type="ECO:0000313" key="4">
    <source>
        <dbReference type="EMBL" id="NMP28313.1"/>
    </source>
</evidence>
<dbReference type="RefSeq" id="WP_169404017.1">
    <property type="nucleotide sequence ID" value="NZ_JAADJU010000008.1"/>
</dbReference>
<evidence type="ECO:0000256" key="2">
    <source>
        <dbReference type="SAM" id="SignalP"/>
    </source>
</evidence>
<dbReference type="Pfam" id="PF07338">
    <property type="entry name" value="YdgH_BhsA-like"/>
    <property type="match status" value="1"/>
</dbReference>
<proteinExistence type="predicted"/>
<evidence type="ECO:0000256" key="1">
    <source>
        <dbReference type="ARBA" id="ARBA00022729"/>
    </source>
</evidence>
<feature type="domain" description="YdgH/BhsA/McbA-like" evidence="3">
    <location>
        <begin position="24"/>
        <end position="74"/>
    </location>
</feature>
<gene>
    <name evidence="4" type="ORF">GW590_15735</name>
</gene>
<dbReference type="SUPFAM" id="SSF159871">
    <property type="entry name" value="YdgH-like"/>
    <property type="match status" value="1"/>
</dbReference>
<accession>A0A848MLX7</accession>
<evidence type="ECO:0000259" key="3">
    <source>
        <dbReference type="Pfam" id="PF07338"/>
    </source>
</evidence>
<feature type="signal peptide" evidence="2">
    <location>
        <begin position="1"/>
        <end position="22"/>
    </location>
</feature>
<dbReference type="InterPro" id="IPR025543">
    <property type="entry name" value="Dodecin-like"/>
</dbReference>
<feature type="chain" id="PRO_5032320665" evidence="2">
    <location>
        <begin position="23"/>
        <end position="74"/>
    </location>
</feature>
<dbReference type="InterPro" id="IPR010854">
    <property type="entry name" value="YdgH/BhsA/McbA-like_dom"/>
</dbReference>
<keyword evidence="5" id="KW-1185">Reference proteome</keyword>
<comment type="caution">
    <text evidence="4">The sequence shown here is derived from an EMBL/GenBank/DDBJ whole genome shotgun (WGS) entry which is preliminary data.</text>
</comment>
<organism evidence="4 5">
    <name type="scientific">Rouxiella aceris</name>
    <dbReference type="NCBI Taxonomy" id="2703884"/>
    <lineage>
        <taxon>Bacteria</taxon>
        <taxon>Pseudomonadati</taxon>
        <taxon>Pseudomonadota</taxon>
        <taxon>Gammaproteobacteria</taxon>
        <taxon>Enterobacterales</taxon>
        <taxon>Yersiniaceae</taxon>
        <taxon>Rouxiella</taxon>
    </lineage>
</organism>
<dbReference type="Proteomes" id="UP000585363">
    <property type="component" value="Unassembled WGS sequence"/>
</dbReference>
<name>A0A848MLX7_9GAMM</name>
<dbReference type="Gene3D" id="3.30.1660.10">
    <property type="entry name" value="Flavin-binding protein dodecin"/>
    <property type="match status" value="1"/>
</dbReference>
<reference evidence="4 5" key="1">
    <citation type="submission" date="2020-01" db="EMBL/GenBank/DDBJ databases">
        <authorList>
            <person name="Lee S.D."/>
        </authorList>
    </citation>
    <scope>NUCLEOTIDE SEQUENCE [LARGE SCALE GENOMIC DNA]</scope>
    <source>
        <strain evidence="4 5">SAP-1</strain>
    </source>
</reference>
<sequence>MKSIKNFVAVIALTTASFGALAAQDFGTVTATDNNLDSLEATLAAKATAAGATSYKIIEAGGQNNLHGTAVLYK</sequence>
<keyword evidence="1 2" id="KW-0732">Signal</keyword>
<protein>
    <submittedName>
        <fullName evidence="4">DUF1471 domain-containing protein</fullName>
    </submittedName>
</protein>
<dbReference type="AlphaFoldDB" id="A0A848MLX7"/>
<dbReference type="InterPro" id="IPR036275">
    <property type="entry name" value="YdgH-like_sf"/>
</dbReference>
<reference evidence="4 5" key="2">
    <citation type="submission" date="2020-06" db="EMBL/GenBank/DDBJ databases">
        <title>Polyphasic characterization of a Rahnella strain isolated from tree sap.</title>
        <authorList>
            <person name="Kim I.S."/>
        </authorList>
    </citation>
    <scope>NUCLEOTIDE SEQUENCE [LARGE SCALE GENOMIC DNA]</scope>
    <source>
        <strain evidence="4 5">SAP-1</strain>
    </source>
</reference>
<dbReference type="EMBL" id="JAADJU010000008">
    <property type="protein sequence ID" value="NMP28313.1"/>
    <property type="molecule type" value="Genomic_DNA"/>
</dbReference>